<protein>
    <submittedName>
        <fullName evidence="1">Uncharacterized protein</fullName>
    </submittedName>
</protein>
<evidence type="ECO:0000313" key="1">
    <source>
        <dbReference type="EMBL" id="KAI3800691.1"/>
    </source>
</evidence>
<reference evidence="1 2" key="2">
    <citation type="journal article" date="2022" name="Mol. Ecol. Resour.">
        <title>The genomes of chicory, endive, great burdock and yacon provide insights into Asteraceae paleo-polyploidization history and plant inulin production.</title>
        <authorList>
            <person name="Fan W."/>
            <person name="Wang S."/>
            <person name="Wang H."/>
            <person name="Wang A."/>
            <person name="Jiang F."/>
            <person name="Liu H."/>
            <person name="Zhao H."/>
            <person name="Xu D."/>
            <person name="Zhang Y."/>
        </authorList>
    </citation>
    <scope>NUCLEOTIDE SEQUENCE [LARGE SCALE GENOMIC DNA]</scope>
    <source>
        <strain evidence="2">cv. Yunnan</strain>
        <tissue evidence="1">Leaves</tissue>
    </source>
</reference>
<accession>A0ACB9HYZ0</accession>
<dbReference type="Proteomes" id="UP001056120">
    <property type="component" value="Linkage Group LG10"/>
</dbReference>
<gene>
    <name evidence="1" type="ORF">L1987_28785</name>
</gene>
<comment type="caution">
    <text evidence="1">The sequence shown here is derived from an EMBL/GenBank/DDBJ whole genome shotgun (WGS) entry which is preliminary data.</text>
</comment>
<sequence length="70" mass="7813">MVGLPGSRSVVETLLMPSALALRMEAVTPTVLTLEGMVARFMRFLLLTMRRSSILAEDSERLVTSSWLHH</sequence>
<dbReference type="EMBL" id="CM042027">
    <property type="protein sequence ID" value="KAI3800691.1"/>
    <property type="molecule type" value="Genomic_DNA"/>
</dbReference>
<evidence type="ECO:0000313" key="2">
    <source>
        <dbReference type="Proteomes" id="UP001056120"/>
    </source>
</evidence>
<organism evidence="1 2">
    <name type="scientific">Smallanthus sonchifolius</name>
    <dbReference type="NCBI Taxonomy" id="185202"/>
    <lineage>
        <taxon>Eukaryota</taxon>
        <taxon>Viridiplantae</taxon>
        <taxon>Streptophyta</taxon>
        <taxon>Embryophyta</taxon>
        <taxon>Tracheophyta</taxon>
        <taxon>Spermatophyta</taxon>
        <taxon>Magnoliopsida</taxon>
        <taxon>eudicotyledons</taxon>
        <taxon>Gunneridae</taxon>
        <taxon>Pentapetalae</taxon>
        <taxon>asterids</taxon>
        <taxon>campanulids</taxon>
        <taxon>Asterales</taxon>
        <taxon>Asteraceae</taxon>
        <taxon>Asteroideae</taxon>
        <taxon>Heliantheae alliance</taxon>
        <taxon>Millerieae</taxon>
        <taxon>Smallanthus</taxon>
    </lineage>
</organism>
<keyword evidence="2" id="KW-1185">Reference proteome</keyword>
<name>A0ACB9HYZ0_9ASTR</name>
<reference evidence="2" key="1">
    <citation type="journal article" date="2022" name="Mol. Ecol. Resour.">
        <title>The genomes of chicory, endive, great burdock and yacon provide insights into Asteraceae palaeo-polyploidization history and plant inulin production.</title>
        <authorList>
            <person name="Fan W."/>
            <person name="Wang S."/>
            <person name="Wang H."/>
            <person name="Wang A."/>
            <person name="Jiang F."/>
            <person name="Liu H."/>
            <person name="Zhao H."/>
            <person name="Xu D."/>
            <person name="Zhang Y."/>
        </authorList>
    </citation>
    <scope>NUCLEOTIDE SEQUENCE [LARGE SCALE GENOMIC DNA]</scope>
    <source>
        <strain evidence="2">cv. Yunnan</strain>
    </source>
</reference>
<proteinExistence type="predicted"/>